<feature type="region of interest" description="Disordered" evidence="1">
    <location>
        <begin position="1"/>
        <end position="98"/>
    </location>
</feature>
<dbReference type="AlphaFoldDB" id="A0A427YL83"/>
<dbReference type="Gene3D" id="3.30.710.10">
    <property type="entry name" value="Potassium Channel Kv1.1, Chain A"/>
    <property type="match status" value="2"/>
</dbReference>
<dbReference type="CDD" id="cd18186">
    <property type="entry name" value="BTB_POZ_ZBTB_KLHL-like"/>
    <property type="match status" value="1"/>
</dbReference>
<dbReference type="InterPro" id="IPR011333">
    <property type="entry name" value="SKP1/BTB/POZ_sf"/>
</dbReference>
<evidence type="ECO:0000259" key="2">
    <source>
        <dbReference type="PROSITE" id="PS50097"/>
    </source>
</evidence>
<feature type="compositionally biased region" description="Low complexity" evidence="1">
    <location>
        <begin position="259"/>
        <end position="271"/>
    </location>
</feature>
<dbReference type="OrthoDB" id="2524557at2759"/>
<dbReference type="Pfam" id="PF00651">
    <property type="entry name" value="BTB"/>
    <property type="match status" value="2"/>
</dbReference>
<accession>A0A427YL83</accession>
<dbReference type="STRING" id="1890683.A0A427YL83"/>
<feature type="compositionally biased region" description="Polar residues" evidence="1">
    <location>
        <begin position="272"/>
        <end position="282"/>
    </location>
</feature>
<organism evidence="3 4">
    <name type="scientific">Saitozyma podzolica</name>
    <dbReference type="NCBI Taxonomy" id="1890683"/>
    <lineage>
        <taxon>Eukaryota</taxon>
        <taxon>Fungi</taxon>
        <taxon>Dikarya</taxon>
        <taxon>Basidiomycota</taxon>
        <taxon>Agaricomycotina</taxon>
        <taxon>Tremellomycetes</taxon>
        <taxon>Tremellales</taxon>
        <taxon>Trimorphomycetaceae</taxon>
        <taxon>Saitozyma</taxon>
    </lineage>
</organism>
<dbReference type="SMART" id="SM00225">
    <property type="entry name" value="BTB"/>
    <property type="match status" value="1"/>
</dbReference>
<sequence length="706" mass="77806">MTTITSNPSHLLISRNPPRSPAHPQLAPTSTSRHAPSSPSPFPTLSSSWTDDPVPGPSRTRSSSAPLPNGDDAGIGTQRADSLEDEDEEDERVEIHPTFSRYADMPGRVKVVVGREEFWCHKEILWFASPFFKALLEGSWAETNHVPLESASPSRRDSVLSTASPTDTDTDTGVDPCTGNGSGIDNRTGRVIVSHSHSPGLENQPCSTPMMPSSSDGWQSALGDSDDAGSSRKASVYLDANDGPSVAEIMRELRELPEPGSASGTSGASPSRQATPSTTPHSPANLDHTPALGELSFSSPRASAFSTLPASLPALLQPQSSQPLPPAITTSSPSTLPSRLVRRRERSPIRHSFSSFVRPPSITRPPARGRDGSDIEAVVELHEESASAFQDFLFWAYPHLECKVTWGNVENLLALAAKLLVPPLQKLCEHFLMTHASGKPVMALALAEQHVNAELFREASRFVLDQPTWNPDEFETLSDQTQLKLSQKRTWFLERLLKLGSIDVRKEYTCRSDCPDPSRCQAQLDDKWRQAHVAVSRYGPPQPSVAFRCLSQLETFPTNPSLVMPNLLCQETAKTWVMLLFDRMFQTKVVASPFSPGTKKYWFLMTGVKYVQWPPLGEVQREFFVEIPPWRNSELPENESLTWDTVLEKVRHARSALNDLRMLQTLGVDGNEVVSNLRETTTEIDELIPESWAVSHGSDEGDSDIQ</sequence>
<dbReference type="EMBL" id="RSCD01000007">
    <property type="protein sequence ID" value="RSH91872.1"/>
    <property type="molecule type" value="Genomic_DNA"/>
</dbReference>
<proteinExistence type="predicted"/>
<evidence type="ECO:0000256" key="1">
    <source>
        <dbReference type="SAM" id="MobiDB-lite"/>
    </source>
</evidence>
<dbReference type="PANTHER" id="PTHR22744">
    <property type="entry name" value="HELIX LOOP HELIX PROTEIN 21-RELATED"/>
    <property type="match status" value="1"/>
</dbReference>
<gene>
    <name evidence="3" type="ORF">EHS25_009242</name>
</gene>
<feature type="compositionally biased region" description="Low complexity" evidence="1">
    <location>
        <begin position="316"/>
        <end position="339"/>
    </location>
</feature>
<feature type="region of interest" description="Disordered" evidence="1">
    <location>
        <begin position="316"/>
        <end position="344"/>
    </location>
</feature>
<feature type="region of interest" description="Disordered" evidence="1">
    <location>
        <begin position="352"/>
        <end position="371"/>
    </location>
</feature>
<protein>
    <recommendedName>
        <fullName evidence="2">BTB domain-containing protein</fullName>
    </recommendedName>
</protein>
<dbReference type="SUPFAM" id="SSF54695">
    <property type="entry name" value="POZ domain"/>
    <property type="match status" value="2"/>
</dbReference>
<reference evidence="3 4" key="1">
    <citation type="submission" date="2018-11" db="EMBL/GenBank/DDBJ databases">
        <title>Genome sequence of Saitozyma podzolica DSM 27192.</title>
        <authorList>
            <person name="Aliyu H."/>
            <person name="Gorte O."/>
            <person name="Ochsenreither K."/>
        </authorList>
    </citation>
    <scope>NUCLEOTIDE SEQUENCE [LARGE SCALE GENOMIC DNA]</scope>
    <source>
        <strain evidence="3 4">DSM 27192</strain>
    </source>
</reference>
<feature type="region of interest" description="Disordered" evidence="1">
    <location>
        <begin position="147"/>
        <end position="239"/>
    </location>
</feature>
<feature type="domain" description="BTB" evidence="2">
    <location>
        <begin position="107"/>
        <end position="172"/>
    </location>
</feature>
<evidence type="ECO:0000313" key="4">
    <source>
        <dbReference type="Proteomes" id="UP000279259"/>
    </source>
</evidence>
<evidence type="ECO:0000313" key="3">
    <source>
        <dbReference type="EMBL" id="RSH91872.1"/>
    </source>
</evidence>
<feature type="compositionally biased region" description="Acidic residues" evidence="1">
    <location>
        <begin position="83"/>
        <end position="92"/>
    </location>
</feature>
<comment type="caution">
    <text evidence="3">The sequence shown here is derived from an EMBL/GenBank/DDBJ whole genome shotgun (WGS) entry which is preliminary data.</text>
</comment>
<dbReference type="PROSITE" id="PS50097">
    <property type="entry name" value="BTB"/>
    <property type="match status" value="1"/>
</dbReference>
<feature type="compositionally biased region" description="Polar residues" evidence="1">
    <location>
        <begin position="204"/>
        <end position="218"/>
    </location>
</feature>
<dbReference type="InterPro" id="IPR000210">
    <property type="entry name" value="BTB/POZ_dom"/>
</dbReference>
<keyword evidence="4" id="KW-1185">Reference proteome</keyword>
<dbReference type="PANTHER" id="PTHR22744:SF17">
    <property type="entry name" value="BTB DOMAIN-CONTAINING PROTEIN"/>
    <property type="match status" value="1"/>
</dbReference>
<feature type="region of interest" description="Disordered" evidence="1">
    <location>
        <begin position="257"/>
        <end position="295"/>
    </location>
</feature>
<dbReference type="Proteomes" id="UP000279259">
    <property type="component" value="Unassembled WGS sequence"/>
</dbReference>
<name>A0A427YL83_9TREE</name>